<gene>
    <name evidence="1" type="ORF">FWILDA_LOCUS12247</name>
</gene>
<dbReference type="Proteomes" id="UP001153678">
    <property type="component" value="Unassembled WGS sequence"/>
</dbReference>
<feature type="non-terminal residue" evidence="1">
    <location>
        <position position="107"/>
    </location>
</feature>
<reference evidence="1" key="1">
    <citation type="submission" date="2022-08" db="EMBL/GenBank/DDBJ databases">
        <authorList>
            <person name="Kallberg Y."/>
            <person name="Tangrot J."/>
            <person name="Rosling A."/>
        </authorList>
    </citation>
    <scope>NUCLEOTIDE SEQUENCE</scope>
    <source>
        <strain evidence="1">Wild A</strain>
    </source>
</reference>
<dbReference type="EMBL" id="CAMKVN010003862">
    <property type="protein sequence ID" value="CAI2185777.1"/>
    <property type="molecule type" value="Genomic_DNA"/>
</dbReference>
<protein>
    <submittedName>
        <fullName evidence="1">11972_t:CDS:1</fullName>
    </submittedName>
</protein>
<name>A0A9W4X4F4_9GLOM</name>
<comment type="caution">
    <text evidence="1">The sequence shown here is derived from an EMBL/GenBank/DDBJ whole genome shotgun (WGS) entry which is preliminary data.</text>
</comment>
<organism evidence="1 2">
    <name type="scientific">Funneliformis geosporum</name>
    <dbReference type="NCBI Taxonomy" id="1117311"/>
    <lineage>
        <taxon>Eukaryota</taxon>
        <taxon>Fungi</taxon>
        <taxon>Fungi incertae sedis</taxon>
        <taxon>Mucoromycota</taxon>
        <taxon>Glomeromycotina</taxon>
        <taxon>Glomeromycetes</taxon>
        <taxon>Glomerales</taxon>
        <taxon>Glomeraceae</taxon>
        <taxon>Funneliformis</taxon>
    </lineage>
</organism>
<sequence length="107" mass="12271">DMKNIKLTCHLIRDFEDVSVLLKFDIKINSSDYIDSLKDKIYEKVQIPNDNKNGFSSLELQEGEESNYWNGEKLLKVGYIHVIVDSPLIRANQQMANLAINQASLEV</sequence>
<accession>A0A9W4X4F4</accession>
<dbReference type="AlphaFoldDB" id="A0A9W4X4F4"/>
<evidence type="ECO:0000313" key="2">
    <source>
        <dbReference type="Proteomes" id="UP001153678"/>
    </source>
</evidence>
<keyword evidence="2" id="KW-1185">Reference proteome</keyword>
<evidence type="ECO:0000313" key="1">
    <source>
        <dbReference type="EMBL" id="CAI2185777.1"/>
    </source>
</evidence>
<dbReference type="OrthoDB" id="2673191at2759"/>
<proteinExistence type="predicted"/>